<dbReference type="InterPro" id="IPR011701">
    <property type="entry name" value="MFS"/>
</dbReference>
<comment type="subcellular location">
    <subcellularLocation>
        <location evidence="1">Cell membrane</location>
        <topology evidence="1">Multi-pass membrane protein</topology>
    </subcellularLocation>
</comment>
<keyword evidence="3 6" id="KW-0812">Transmembrane</keyword>
<keyword evidence="4 6" id="KW-1133">Transmembrane helix</keyword>
<dbReference type="PANTHER" id="PTHR43129">
    <property type="entry name" value="FOSMIDOMYCIN RESISTANCE PROTEIN"/>
    <property type="match status" value="1"/>
</dbReference>
<reference evidence="8 9" key="1">
    <citation type="submission" date="2016-10" db="EMBL/GenBank/DDBJ databases">
        <authorList>
            <person name="de Groot N.N."/>
        </authorList>
    </citation>
    <scope>NUCLEOTIDE SEQUENCE [LARGE SCALE GENOMIC DNA]</scope>
    <source>
        <strain evidence="8 9">DSM 13305</strain>
    </source>
</reference>
<proteinExistence type="predicted"/>
<name>A0A1H8XI18_9FIRM</name>
<feature type="transmembrane region" description="Helical" evidence="6">
    <location>
        <begin position="209"/>
        <end position="232"/>
    </location>
</feature>
<organism evidence="8 9">
    <name type="scientific">Propionispora vibrioides</name>
    <dbReference type="NCBI Taxonomy" id="112903"/>
    <lineage>
        <taxon>Bacteria</taxon>
        <taxon>Bacillati</taxon>
        <taxon>Bacillota</taxon>
        <taxon>Negativicutes</taxon>
        <taxon>Selenomonadales</taxon>
        <taxon>Sporomusaceae</taxon>
        <taxon>Propionispora</taxon>
    </lineage>
</organism>
<accession>A0A1H8XI18</accession>
<keyword evidence="2" id="KW-0813">Transport</keyword>
<evidence type="ECO:0000256" key="2">
    <source>
        <dbReference type="ARBA" id="ARBA00022448"/>
    </source>
</evidence>
<keyword evidence="5 6" id="KW-0472">Membrane</keyword>
<dbReference type="CDD" id="cd17478">
    <property type="entry name" value="MFS_FsR"/>
    <property type="match status" value="1"/>
</dbReference>
<dbReference type="AlphaFoldDB" id="A0A1H8XI18"/>
<feature type="transmembrane region" description="Helical" evidence="6">
    <location>
        <begin position="131"/>
        <end position="154"/>
    </location>
</feature>
<gene>
    <name evidence="8" type="ORF">SAMN04490178_12417</name>
</gene>
<dbReference type="OrthoDB" id="9770492at2"/>
<dbReference type="PROSITE" id="PS50850">
    <property type="entry name" value="MFS"/>
    <property type="match status" value="1"/>
</dbReference>
<dbReference type="Proteomes" id="UP000198847">
    <property type="component" value="Unassembled WGS sequence"/>
</dbReference>
<evidence type="ECO:0000313" key="9">
    <source>
        <dbReference type="Proteomes" id="UP000198847"/>
    </source>
</evidence>
<protein>
    <submittedName>
        <fullName evidence="8">MFS transporter, FSR family, fosmidomycin resistance protein</fullName>
    </submittedName>
</protein>
<feature type="transmembrane region" description="Helical" evidence="6">
    <location>
        <begin position="160"/>
        <end position="178"/>
    </location>
</feature>
<feature type="domain" description="Major facilitator superfamily (MFS) profile" evidence="7">
    <location>
        <begin position="5"/>
        <end position="383"/>
    </location>
</feature>
<feature type="transmembrane region" description="Helical" evidence="6">
    <location>
        <begin position="363"/>
        <end position="380"/>
    </location>
</feature>
<dbReference type="EMBL" id="FODY01000024">
    <property type="protein sequence ID" value="SEP39453.1"/>
    <property type="molecule type" value="Genomic_DNA"/>
</dbReference>
<evidence type="ECO:0000313" key="8">
    <source>
        <dbReference type="EMBL" id="SEP39453.1"/>
    </source>
</evidence>
<dbReference type="RefSeq" id="WP_091749992.1">
    <property type="nucleotide sequence ID" value="NZ_FODY01000024.1"/>
</dbReference>
<feature type="transmembrane region" description="Helical" evidence="6">
    <location>
        <begin position="69"/>
        <end position="86"/>
    </location>
</feature>
<feature type="transmembrane region" description="Helical" evidence="6">
    <location>
        <begin position="40"/>
        <end position="62"/>
    </location>
</feature>
<feature type="transmembrane region" description="Helical" evidence="6">
    <location>
        <begin position="328"/>
        <end position="351"/>
    </location>
</feature>
<evidence type="ECO:0000256" key="1">
    <source>
        <dbReference type="ARBA" id="ARBA00004651"/>
    </source>
</evidence>
<dbReference type="Pfam" id="PF07690">
    <property type="entry name" value="MFS_1"/>
    <property type="match status" value="1"/>
</dbReference>
<feature type="transmembrane region" description="Helical" evidence="6">
    <location>
        <begin position="244"/>
        <end position="263"/>
    </location>
</feature>
<dbReference type="Gene3D" id="1.20.1250.20">
    <property type="entry name" value="MFS general substrate transporter like domains"/>
    <property type="match status" value="2"/>
</dbReference>
<evidence type="ECO:0000256" key="3">
    <source>
        <dbReference type="ARBA" id="ARBA00022692"/>
    </source>
</evidence>
<dbReference type="PANTHER" id="PTHR43129:SF1">
    <property type="entry name" value="FOSMIDOMYCIN RESISTANCE PROTEIN"/>
    <property type="match status" value="1"/>
</dbReference>
<sequence length="393" mass="41449">MKNRFLWLLSAGHLFTDLNQGALPAILPFLIAEYNLSYAAAAGLVFAASFVSSIIQPFFGYLADKSSKLWLIPGGILLAGCGLATVGFLSNYWLIFAAVTVSGIGIAAFHPEAARMANKVSGEKKGTGISIFSVGGNAGFALGPVIATASLLLWGLKGTLILIVPAAIMAVITASQAGKLHEFQKLAQKAGGIRNEAEEKEEWAPFSRLTVVLFCRSIMFYSLNTFLPLYWINILQQSKATGGSALTILFTVGAISTLFGGQLSDRFGYTTIIRIGFVVLLPFLMVFNMVSNVSLATLLLIPIGVALFAPNSPMTVLGQKYLPNRLGLASGVTLGLAVSVGGIAAPALGWFADNYGLPHAMQLVTYLSIVSAVMAFTLPVPQSDTNTAGKSSV</sequence>
<dbReference type="GO" id="GO:0005886">
    <property type="term" value="C:plasma membrane"/>
    <property type="evidence" value="ECO:0007669"/>
    <property type="project" value="UniProtKB-SubCell"/>
</dbReference>
<dbReference type="InterPro" id="IPR020846">
    <property type="entry name" value="MFS_dom"/>
</dbReference>
<feature type="transmembrane region" description="Helical" evidence="6">
    <location>
        <begin position="275"/>
        <end position="308"/>
    </location>
</feature>
<dbReference type="STRING" id="112903.SAMN04490178_12417"/>
<evidence type="ECO:0000259" key="7">
    <source>
        <dbReference type="PROSITE" id="PS50850"/>
    </source>
</evidence>
<dbReference type="InterPro" id="IPR036259">
    <property type="entry name" value="MFS_trans_sf"/>
</dbReference>
<dbReference type="GO" id="GO:0022857">
    <property type="term" value="F:transmembrane transporter activity"/>
    <property type="evidence" value="ECO:0007669"/>
    <property type="project" value="InterPro"/>
</dbReference>
<evidence type="ECO:0000256" key="5">
    <source>
        <dbReference type="ARBA" id="ARBA00023136"/>
    </source>
</evidence>
<dbReference type="SUPFAM" id="SSF103473">
    <property type="entry name" value="MFS general substrate transporter"/>
    <property type="match status" value="1"/>
</dbReference>
<evidence type="ECO:0000256" key="6">
    <source>
        <dbReference type="SAM" id="Phobius"/>
    </source>
</evidence>
<evidence type="ECO:0000256" key="4">
    <source>
        <dbReference type="ARBA" id="ARBA00022989"/>
    </source>
</evidence>
<feature type="transmembrane region" description="Helical" evidence="6">
    <location>
        <begin position="92"/>
        <end position="110"/>
    </location>
</feature>
<keyword evidence="9" id="KW-1185">Reference proteome</keyword>